<keyword evidence="1" id="KW-1133">Transmembrane helix</keyword>
<sequence>MLNQIILWSLFICPFFLLFFFHKKNLKRFVGSALFGSILLTILFQMANRFQWCEVKENIPILTDVTSFVYGVFFIGTILILALTYGDCMRYMLLNAAIDAVQAFILNAVFEHLGIYKLVNMTPL</sequence>
<dbReference type="EMBL" id="CP147407">
    <property type="protein sequence ID" value="WXB96411.1"/>
    <property type="molecule type" value="Genomic_DNA"/>
</dbReference>
<name>A0ABZ2NFH1_9BACI</name>
<feature type="transmembrane region" description="Helical" evidence="1">
    <location>
        <begin position="29"/>
        <end position="47"/>
    </location>
</feature>
<gene>
    <name evidence="2" type="ORF">WCV65_18015</name>
</gene>
<accession>A0ABZ2NFH1</accession>
<keyword evidence="3" id="KW-1185">Reference proteome</keyword>
<organism evidence="2 3">
    <name type="scientific">Metabacillus sediminis</name>
    <dbReference type="NCBI Taxonomy" id="3117746"/>
    <lineage>
        <taxon>Bacteria</taxon>
        <taxon>Bacillati</taxon>
        <taxon>Bacillota</taxon>
        <taxon>Bacilli</taxon>
        <taxon>Bacillales</taxon>
        <taxon>Bacillaceae</taxon>
        <taxon>Metabacillus</taxon>
    </lineage>
</organism>
<proteinExistence type="predicted"/>
<keyword evidence="1" id="KW-0472">Membrane</keyword>
<evidence type="ECO:0000313" key="3">
    <source>
        <dbReference type="Proteomes" id="UP001377337"/>
    </source>
</evidence>
<feature type="transmembrane region" description="Helical" evidence="1">
    <location>
        <begin position="67"/>
        <end position="85"/>
    </location>
</feature>
<dbReference type="Proteomes" id="UP001377337">
    <property type="component" value="Chromosome"/>
</dbReference>
<evidence type="ECO:0000313" key="2">
    <source>
        <dbReference type="EMBL" id="WXB96411.1"/>
    </source>
</evidence>
<reference evidence="2 3" key="1">
    <citation type="submission" date="2024-02" db="EMBL/GenBank/DDBJ databases">
        <title>Seven novel Bacillus-like species.</title>
        <authorList>
            <person name="Liu G."/>
        </authorList>
    </citation>
    <scope>NUCLEOTIDE SEQUENCE [LARGE SCALE GENOMIC DNA]</scope>
    <source>
        <strain evidence="2 3">FJAT-52054</strain>
    </source>
</reference>
<keyword evidence="1" id="KW-0812">Transmembrane</keyword>
<evidence type="ECO:0000256" key="1">
    <source>
        <dbReference type="SAM" id="Phobius"/>
    </source>
</evidence>
<protein>
    <submittedName>
        <fullName evidence="2">Uncharacterized protein</fullName>
    </submittedName>
</protein>
<dbReference type="RefSeq" id="WP_338778400.1">
    <property type="nucleotide sequence ID" value="NZ_CP147407.1"/>
</dbReference>
<feature type="transmembrane region" description="Helical" evidence="1">
    <location>
        <begin position="6"/>
        <end position="22"/>
    </location>
</feature>